<dbReference type="STRING" id="703135.A0A2A9NIL2"/>
<feature type="compositionally biased region" description="Polar residues" evidence="1">
    <location>
        <begin position="150"/>
        <end position="166"/>
    </location>
</feature>
<evidence type="ECO:0000256" key="1">
    <source>
        <dbReference type="SAM" id="MobiDB-lite"/>
    </source>
</evidence>
<dbReference type="EMBL" id="KZ301996">
    <property type="protein sequence ID" value="PFH50835.1"/>
    <property type="molecule type" value="Genomic_DNA"/>
</dbReference>
<dbReference type="AlphaFoldDB" id="A0A2A9NIL2"/>
<dbReference type="Proteomes" id="UP000242287">
    <property type="component" value="Unassembled WGS sequence"/>
</dbReference>
<dbReference type="PANTHER" id="PTHR28208:SF3">
    <property type="entry name" value="PHOSPHATIDATE PHOSPHATASE APP1"/>
    <property type="match status" value="1"/>
</dbReference>
<accession>A0A2A9NIL2</accession>
<gene>
    <name evidence="2" type="ORF">AMATHDRAFT_3572</name>
</gene>
<reference evidence="2 3" key="1">
    <citation type="submission" date="2014-02" db="EMBL/GenBank/DDBJ databases">
        <title>Transposable element dynamics among asymbiotic and ectomycorrhizal Amanita fungi.</title>
        <authorList>
            <consortium name="DOE Joint Genome Institute"/>
            <person name="Hess J."/>
            <person name="Skrede I."/>
            <person name="Wolfe B."/>
            <person name="LaButti K."/>
            <person name="Ohm R.A."/>
            <person name="Grigoriev I.V."/>
            <person name="Pringle A."/>
        </authorList>
    </citation>
    <scope>NUCLEOTIDE SEQUENCE [LARGE SCALE GENOMIC DNA]</scope>
    <source>
        <strain evidence="2 3">SKay4041</strain>
    </source>
</reference>
<evidence type="ECO:0000313" key="3">
    <source>
        <dbReference type="Proteomes" id="UP000242287"/>
    </source>
</evidence>
<dbReference type="GO" id="GO:0008195">
    <property type="term" value="F:phosphatidate phosphatase activity"/>
    <property type="evidence" value="ECO:0007669"/>
    <property type="project" value="InterPro"/>
</dbReference>
<dbReference type="PANTHER" id="PTHR28208">
    <property type="entry name" value="PHOSPHATIDATE PHOSPHATASE APP1"/>
    <property type="match status" value="1"/>
</dbReference>
<organism evidence="2 3">
    <name type="scientific">Amanita thiersii Skay4041</name>
    <dbReference type="NCBI Taxonomy" id="703135"/>
    <lineage>
        <taxon>Eukaryota</taxon>
        <taxon>Fungi</taxon>
        <taxon>Dikarya</taxon>
        <taxon>Basidiomycota</taxon>
        <taxon>Agaricomycotina</taxon>
        <taxon>Agaricomycetes</taxon>
        <taxon>Agaricomycetidae</taxon>
        <taxon>Agaricales</taxon>
        <taxon>Pluteineae</taxon>
        <taxon>Amanitaceae</taxon>
        <taxon>Amanita</taxon>
    </lineage>
</organism>
<dbReference type="OrthoDB" id="414243at2759"/>
<dbReference type="InterPro" id="IPR052935">
    <property type="entry name" value="Mg2+_PAP"/>
</dbReference>
<feature type="region of interest" description="Disordered" evidence="1">
    <location>
        <begin position="140"/>
        <end position="171"/>
    </location>
</feature>
<proteinExistence type="predicted"/>
<keyword evidence="3" id="KW-1185">Reference proteome</keyword>
<name>A0A2A9NIL2_9AGAR</name>
<evidence type="ECO:0000313" key="2">
    <source>
        <dbReference type="EMBL" id="PFH50835.1"/>
    </source>
</evidence>
<sequence length="226" mass="24876">MLKRLVLIPNTTVTPKDDVLLLDAPGFPDPKNAQHTIAAFHSYIFAREDNRFTEHAELVLLPALGKDVSNVTQLLTERLRIFPLAPLTLKSVEVDFCKGIIVSHDGGFGILSDIDDTIKLTNTSDEKEFLLITPSGRTTNPYRACRRSTPPHSQQLSTRHNSSTHLNDGPDVPLLPHGLRLPFMTSSGASDYKMGVMDSVCGMYPNEKFLAIGDSAQQDPETHAEA</sequence>
<protein>
    <submittedName>
        <fullName evidence="2">Uncharacterized protein</fullName>
    </submittedName>
</protein>